<organism evidence="2 3">
    <name type="scientific">Marinobacter persicus</name>
    <dbReference type="NCBI Taxonomy" id="930118"/>
    <lineage>
        <taxon>Bacteria</taxon>
        <taxon>Pseudomonadati</taxon>
        <taxon>Pseudomonadota</taxon>
        <taxon>Gammaproteobacteria</taxon>
        <taxon>Pseudomonadales</taxon>
        <taxon>Marinobacteraceae</taxon>
        <taxon>Marinobacter</taxon>
    </lineage>
</organism>
<dbReference type="AlphaFoldDB" id="A0A1I3WLB5"/>
<name>A0A1I3WLB5_9GAMM</name>
<feature type="transmembrane region" description="Helical" evidence="1">
    <location>
        <begin position="73"/>
        <end position="92"/>
    </location>
</feature>
<sequence length="241" mass="25838">MVFDVFIIVSLTVLAGAFIPLGGLLASVESIRPHWLEKELRHFLIALGGGILLGAMSVVLIPEGQASMGESLWAIPAIVGGGVLFFLIERMLGLKRRESPQLMGLMLDFVPEAIALGGLAVASPKTAVLMAVLIAIQNLPEGFNAYRELVDLPEHTSRRTLAFMTSLVITGPIAGLLGYFFLSDRPVLLGVIMLAAAGGVLYLIFQDIAPQSRLERHWGPPLGAVVGFCVALFSHDLVTHF</sequence>
<feature type="transmembrane region" description="Helical" evidence="1">
    <location>
        <begin position="6"/>
        <end position="28"/>
    </location>
</feature>
<dbReference type="EMBL" id="FOSC01000010">
    <property type="protein sequence ID" value="SFK08275.1"/>
    <property type="molecule type" value="Genomic_DNA"/>
</dbReference>
<gene>
    <name evidence="2" type="ORF">SAMN05216429_11021</name>
</gene>
<protein>
    <submittedName>
        <fullName evidence="2">Zinc transporter, ZIP family</fullName>
    </submittedName>
</protein>
<dbReference type="Proteomes" id="UP000199445">
    <property type="component" value="Unassembled WGS sequence"/>
</dbReference>
<keyword evidence="3" id="KW-1185">Reference proteome</keyword>
<dbReference type="OrthoDB" id="5766358at2"/>
<feature type="transmembrane region" description="Helical" evidence="1">
    <location>
        <begin position="161"/>
        <end position="182"/>
    </location>
</feature>
<feature type="transmembrane region" description="Helical" evidence="1">
    <location>
        <begin position="113"/>
        <end position="136"/>
    </location>
</feature>
<keyword evidence="1" id="KW-0472">Membrane</keyword>
<evidence type="ECO:0000313" key="2">
    <source>
        <dbReference type="EMBL" id="SFK08275.1"/>
    </source>
</evidence>
<evidence type="ECO:0000256" key="1">
    <source>
        <dbReference type="SAM" id="Phobius"/>
    </source>
</evidence>
<feature type="transmembrane region" description="Helical" evidence="1">
    <location>
        <begin position="40"/>
        <end position="61"/>
    </location>
</feature>
<reference evidence="2 3" key="1">
    <citation type="submission" date="2016-10" db="EMBL/GenBank/DDBJ databases">
        <authorList>
            <person name="de Groot N.N."/>
        </authorList>
    </citation>
    <scope>NUCLEOTIDE SEQUENCE [LARGE SCALE GENOMIC DNA]</scope>
    <source>
        <strain evidence="2 3">IBRC-M 10445</strain>
    </source>
</reference>
<keyword evidence="1" id="KW-0812">Transmembrane</keyword>
<keyword evidence="1" id="KW-1133">Transmembrane helix</keyword>
<dbReference type="RefSeq" id="WP_091705700.1">
    <property type="nucleotide sequence ID" value="NZ_BMYN01000006.1"/>
</dbReference>
<feature type="transmembrane region" description="Helical" evidence="1">
    <location>
        <begin position="187"/>
        <end position="205"/>
    </location>
</feature>
<accession>A0A1I3WLB5</accession>
<proteinExistence type="predicted"/>
<evidence type="ECO:0000313" key="3">
    <source>
        <dbReference type="Proteomes" id="UP000199445"/>
    </source>
</evidence>